<comment type="caution">
    <text evidence="1">The sequence shown here is derived from an EMBL/GenBank/DDBJ whole genome shotgun (WGS) entry which is preliminary data.</text>
</comment>
<evidence type="ECO:0000313" key="1">
    <source>
        <dbReference type="EMBL" id="MEN3746055.1"/>
    </source>
</evidence>
<sequence length="290" mass="30712">MRTAEPAGGLANIYLIETEIVGWPDPPLIDDTPLLRRLLAARGIEAIHLPADAVVPNPLWILSSEVEDTVLVVTRSTADMPSWLADAPLTMALSMVLGARDLTVLHAAGVGHDGRGLLIGGAGGVGKSATTLSAVRCGLGTVGDDYVVLDGARPPRIHPLYNLMKQTPRGLQRFPDLFSRCAQLPLNWHGKVEFEASLVRSGCMADALEPTAILIPNQALGSRTSFTPISPADAFSALAVSTVSQLPGSATRVFSSLTRLTRTLPSFRINLGTDADEVGTSVRHFIENGP</sequence>
<dbReference type="SUPFAM" id="SSF53795">
    <property type="entry name" value="PEP carboxykinase-like"/>
    <property type="match status" value="1"/>
</dbReference>
<dbReference type="Gene3D" id="3.40.50.300">
    <property type="entry name" value="P-loop containing nucleotide triphosphate hydrolases"/>
    <property type="match status" value="1"/>
</dbReference>
<evidence type="ECO:0008006" key="3">
    <source>
        <dbReference type="Google" id="ProtNLM"/>
    </source>
</evidence>
<dbReference type="InterPro" id="IPR027417">
    <property type="entry name" value="P-loop_NTPase"/>
</dbReference>
<dbReference type="Proteomes" id="UP001427805">
    <property type="component" value="Unassembled WGS sequence"/>
</dbReference>
<name>A0ABV0B4J7_9SPHN</name>
<reference evidence="1 2" key="1">
    <citation type="submission" date="2024-05" db="EMBL/GenBank/DDBJ databases">
        <title>Sphingomonas sp. HF-S3 16S ribosomal RNA gene Genome sequencing and assembly.</title>
        <authorList>
            <person name="Lee H."/>
        </authorList>
    </citation>
    <scope>NUCLEOTIDE SEQUENCE [LARGE SCALE GENOMIC DNA]</scope>
    <source>
        <strain evidence="1 2">HF-S3</strain>
    </source>
</reference>
<protein>
    <recommendedName>
        <fullName evidence="3">Serine kinase</fullName>
    </recommendedName>
</protein>
<organism evidence="1 2">
    <name type="scientific">Sphingomonas rustica</name>
    <dbReference type="NCBI Taxonomy" id="3103142"/>
    <lineage>
        <taxon>Bacteria</taxon>
        <taxon>Pseudomonadati</taxon>
        <taxon>Pseudomonadota</taxon>
        <taxon>Alphaproteobacteria</taxon>
        <taxon>Sphingomonadales</taxon>
        <taxon>Sphingomonadaceae</taxon>
        <taxon>Sphingomonas</taxon>
    </lineage>
</organism>
<keyword evidence="2" id="KW-1185">Reference proteome</keyword>
<accession>A0ABV0B4J7</accession>
<dbReference type="EMBL" id="JBDIZK010000001">
    <property type="protein sequence ID" value="MEN3746055.1"/>
    <property type="molecule type" value="Genomic_DNA"/>
</dbReference>
<gene>
    <name evidence="1" type="ORF">TPR58_02660</name>
</gene>
<evidence type="ECO:0000313" key="2">
    <source>
        <dbReference type="Proteomes" id="UP001427805"/>
    </source>
</evidence>
<proteinExistence type="predicted"/>